<organism evidence="1 2">
    <name type="scientific">Plectonema radiosum NIES-515</name>
    <dbReference type="NCBI Taxonomy" id="2986073"/>
    <lineage>
        <taxon>Bacteria</taxon>
        <taxon>Bacillati</taxon>
        <taxon>Cyanobacteriota</taxon>
        <taxon>Cyanophyceae</taxon>
        <taxon>Oscillatoriophycideae</taxon>
        <taxon>Oscillatoriales</taxon>
        <taxon>Microcoleaceae</taxon>
        <taxon>Plectonema</taxon>
    </lineage>
</organism>
<reference evidence="1 2" key="1">
    <citation type="submission" date="2022-10" db="EMBL/GenBank/DDBJ databases">
        <title>Identification of biosynthetic pathway for the production of the potent trypsin inhibitor radiosumin.</title>
        <authorList>
            <person name="Fewer D.P."/>
            <person name="Delbaje E."/>
            <person name="Ouyang X."/>
            <person name="Agostino P.D."/>
            <person name="Wahlsten M."/>
            <person name="Jokela J."/>
            <person name="Permi P."/>
            <person name="Haapaniemi E."/>
            <person name="Koistinen H."/>
        </authorList>
    </citation>
    <scope>NUCLEOTIDE SEQUENCE [LARGE SCALE GENOMIC DNA]</scope>
    <source>
        <strain evidence="1 2">NIES-515</strain>
    </source>
</reference>
<accession>A0ABT3B529</accession>
<name>A0ABT3B529_9CYAN</name>
<comment type="caution">
    <text evidence="1">The sequence shown here is derived from an EMBL/GenBank/DDBJ whole genome shotgun (WGS) entry which is preliminary data.</text>
</comment>
<proteinExistence type="predicted"/>
<dbReference type="EMBL" id="JAOWRF010000337">
    <property type="protein sequence ID" value="MCV3216493.1"/>
    <property type="molecule type" value="Genomic_DNA"/>
</dbReference>
<dbReference type="RefSeq" id="WP_263748147.1">
    <property type="nucleotide sequence ID" value="NZ_JAOWRF010000337.1"/>
</dbReference>
<protein>
    <submittedName>
        <fullName evidence="1">Uncharacterized protein</fullName>
    </submittedName>
</protein>
<gene>
    <name evidence="1" type="ORF">OGM63_23765</name>
</gene>
<evidence type="ECO:0000313" key="1">
    <source>
        <dbReference type="EMBL" id="MCV3216493.1"/>
    </source>
</evidence>
<sequence>MKQIDKFFTYLLFIELLLTLSLFTQAKSEVKARSTFFAEQMILTENFNPPKRAKPKDTYGAGSRGRFKYYQEDSSMGNGQLDEVTKNKNFPFLLFRCPIHFLPYG</sequence>
<evidence type="ECO:0000313" key="2">
    <source>
        <dbReference type="Proteomes" id="UP001526143"/>
    </source>
</evidence>
<dbReference type="Proteomes" id="UP001526143">
    <property type="component" value="Unassembled WGS sequence"/>
</dbReference>
<keyword evidence="2" id="KW-1185">Reference proteome</keyword>